<protein>
    <recommendedName>
        <fullName evidence="5">SnoaL-like domain-containing protein</fullName>
    </recommendedName>
</protein>
<feature type="region of interest" description="Disordered" evidence="1">
    <location>
        <begin position="21"/>
        <end position="46"/>
    </location>
</feature>
<evidence type="ECO:0000313" key="3">
    <source>
        <dbReference type="EMBL" id="PYI09481.1"/>
    </source>
</evidence>
<evidence type="ECO:0000256" key="1">
    <source>
        <dbReference type="SAM" id="MobiDB-lite"/>
    </source>
</evidence>
<keyword evidence="4" id="KW-1185">Reference proteome</keyword>
<dbReference type="Proteomes" id="UP000248423">
    <property type="component" value="Unassembled WGS sequence"/>
</dbReference>
<dbReference type="VEuPathDB" id="FungiDB:BO78DRAFT_415756"/>
<evidence type="ECO:0000313" key="4">
    <source>
        <dbReference type="Proteomes" id="UP000248423"/>
    </source>
</evidence>
<feature type="chain" id="PRO_5016345096" description="SnoaL-like domain-containing protein" evidence="2">
    <location>
        <begin position="17"/>
        <end position="222"/>
    </location>
</feature>
<reference evidence="3 4" key="1">
    <citation type="submission" date="2018-02" db="EMBL/GenBank/DDBJ databases">
        <title>The genomes of Aspergillus section Nigri reveals drivers in fungal speciation.</title>
        <authorList>
            <consortium name="DOE Joint Genome Institute"/>
            <person name="Vesth T.C."/>
            <person name="Nybo J."/>
            <person name="Theobald S."/>
            <person name="Brandl J."/>
            <person name="Frisvad J.C."/>
            <person name="Nielsen K.F."/>
            <person name="Lyhne E.K."/>
            <person name="Kogle M.E."/>
            <person name="Kuo A."/>
            <person name="Riley R."/>
            <person name="Clum A."/>
            <person name="Nolan M."/>
            <person name="Lipzen A."/>
            <person name="Salamov A."/>
            <person name="Henrissat B."/>
            <person name="Wiebenga A."/>
            <person name="De vries R.P."/>
            <person name="Grigoriev I.V."/>
            <person name="Mortensen U.H."/>
            <person name="Andersen M.R."/>
            <person name="Baker S.E."/>
        </authorList>
    </citation>
    <scope>NUCLEOTIDE SEQUENCE [LARGE SCALE GENOMIC DNA]</scope>
    <source>
        <strain evidence="3 4">CBS 121057</strain>
    </source>
</reference>
<dbReference type="SUPFAM" id="SSF54427">
    <property type="entry name" value="NTF2-like"/>
    <property type="match status" value="1"/>
</dbReference>
<evidence type="ECO:0000256" key="2">
    <source>
        <dbReference type="SAM" id="SignalP"/>
    </source>
</evidence>
<dbReference type="AlphaFoldDB" id="A0A319EJ39"/>
<accession>A0A319EJ39</accession>
<dbReference type="InterPro" id="IPR032710">
    <property type="entry name" value="NTF2-like_dom_sf"/>
</dbReference>
<dbReference type="OrthoDB" id="10264449at2759"/>
<name>A0A319EJ39_ASPSB</name>
<sequence>MNLLSILLFLLPLTLASTHPNTNSNSNTHHTSHPPPRTPSQQCPYPSTTQITNIWEKLISGDSVSFISHFRPMLSWTIMGTHPLAGHYDKLSLFIVNGQQRLYNSLSGEPTYTLVNVVGGCESEWSVQEMRMQATAKNGRILDEMNIWATQWDTDGMVVQVRSYVDAWSTTMIIHENEDWSDSSWLTNRTTYMPGPNGVDLGAVGREVGQSVADEIAGEMEG</sequence>
<organism evidence="3 4">
    <name type="scientific">Aspergillus sclerotiicarbonarius (strain CBS 121057 / IBT 28362)</name>
    <dbReference type="NCBI Taxonomy" id="1448318"/>
    <lineage>
        <taxon>Eukaryota</taxon>
        <taxon>Fungi</taxon>
        <taxon>Dikarya</taxon>
        <taxon>Ascomycota</taxon>
        <taxon>Pezizomycotina</taxon>
        <taxon>Eurotiomycetes</taxon>
        <taxon>Eurotiomycetidae</taxon>
        <taxon>Eurotiales</taxon>
        <taxon>Aspergillaceae</taxon>
        <taxon>Aspergillus</taxon>
        <taxon>Aspergillus subgen. Circumdati</taxon>
    </lineage>
</organism>
<dbReference type="Gene3D" id="3.10.450.50">
    <property type="match status" value="1"/>
</dbReference>
<gene>
    <name evidence="3" type="ORF">BO78DRAFT_415756</name>
</gene>
<keyword evidence="2" id="KW-0732">Signal</keyword>
<evidence type="ECO:0008006" key="5">
    <source>
        <dbReference type="Google" id="ProtNLM"/>
    </source>
</evidence>
<proteinExistence type="predicted"/>
<feature type="signal peptide" evidence="2">
    <location>
        <begin position="1"/>
        <end position="16"/>
    </location>
</feature>
<dbReference type="EMBL" id="KZ826327">
    <property type="protein sequence ID" value="PYI09481.1"/>
    <property type="molecule type" value="Genomic_DNA"/>
</dbReference>
<dbReference type="STRING" id="1448318.A0A319EJ39"/>